<protein>
    <submittedName>
        <fullName evidence="2">Aminotransferase class V</fullName>
    </submittedName>
</protein>
<dbReference type="InterPro" id="IPR015422">
    <property type="entry name" value="PyrdxlP-dep_Trfase_small"/>
</dbReference>
<dbReference type="Pfam" id="PF00266">
    <property type="entry name" value="Aminotran_5"/>
    <property type="match status" value="1"/>
</dbReference>
<dbReference type="PANTHER" id="PTHR43586:SF24">
    <property type="entry name" value="BLR4730 PROTEIN"/>
    <property type="match status" value="1"/>
</dbReference>
<keyword evidence="3" id="KW-1185">Reference proteome</keyword>
<dbReference type="InterPro" id="IPR000192">
    <property type="entry name" value="Aminotrans_V_dom"/>
</dbReference>
<keyword evidence="2" id="KW-0808">Transferase</keyword>
<keyword evidence="2" id="KW-0032">Aminotransferase</keyword>
<sequence length="223" mass="23370">MGAASWTAADTDAQRAALPPLEPEQLVHLNSAGCSIPSAATLAASADYLQREATRGGYETYFAALDSELQRPYIALSELLNCGEDEVAVVHSATVAWQQVVYGLAWGWRAGDRVLTSISEYGSNYIALLQLAKRTGVEIEVVPETPDGDIDAAALQAALQPRGAGGRPPVLVAISHVPTSSGRVYDAAGVGSLCRAAGVLYMLDACQSLLPAVVVGGRMMLTR</sequence>
<dbReference type="OrthoDB" id="7403325at2759"/>
<dbReference type="EMBL" id="LHPF02000012">
    <property type="protein sequence ID" value="PSC71875.1"/>
    <property type="molecule type" value="Genomic_DNA"/>
</dbReference>
<name>A0A2P6VCP8_9CHLO</name>
<dbReference type="InterPro" id="IPR015421">
    <property type="entry name" value="PyrdxlP-dep_Trfase_major"/>
</dbReference>
<dbReference type="STRING" id="554055.A0A2P6VCP8"/>
<comment type="caution">
    <text evidence="2">The sequence shown here is derived from an EMBL/GenBank/DDBJ whole genome shotgun (WGS) entry which is preliminary data.</text>
</comment>
<accession>A0A2P6VCP8</accession>
<dbReference type="Gene3D" id="3.40.640.10">
    <property type="entry name" value="Type I PLP-dependent aspartate aminotransferase-like (Major domain)"/>
    <property type="match status" value="1"/>
</dbReference>
<dbReference type="AlphaFoldDB" id="A0A2P6VCP8"/>
<organism evidence="2 3">
    <name type="scientific">Micractinium conductrix</name>
    <dbReference type="NCBI Taxonomy" id="554055"/>
    <lineage>
        <taxon>Eukaryota</taxon>
        <taxon>Viridiplantae</taxon>
        <taxon>Chlorophyta</taxon>
        <taxon>core chlorophytes</taxon>
        <taxon>Trebouxiophyceae</taxon>
        <taxon>Chlorellales</taxon>
        <taxon>Chlorellaceae</taxon>
        <taxon>Chlorella clade</taxon>
        <taxon>Micractinium</taxon>
    </lineage>
</organism>
<evidence type="ECO:0000313" key="2">
    <source>
        <dbReference type="EMBL" id="PSC71875.1"/>
    </source>
</evidence>
<evidence type="ECO:0000259" key="1">
    <source>
        <dbReference type="Pfam" id="PF00266"/>
    </source>
</evidence>
<dbReference type="GO" id="GO:0008483">
    <property type="term" value="F:transaminase activity"/>
    <property type="evidence" value="ECO:0007669"/>
    <property type="project" value="UniProtKB-KW"/>
</dbReference>
<evidence type="ECO:0000313" key="3">
    <source>
        <dbReference type="Proteomes" id="UP000239649"/>
    </source>
</evidence>
<dbReference type="InterPro" id="IPR015424">
    <property type="entry name" value="PyrdxlP-dep_Trfase"/>
</dbReference>
<dbReference type="Proteomes" id="UP000239649">
    <property type="component" value="Unassembled WGS sequence"/>
</dbReference>
<feature type="domain" description="Aminotransferase class V" evidence="1">
    <location>
        <begin position="29"/>
        <end position="210"/>
    </location>
</feature>
<reference evidence="2 3" key="1">
    <citation type="journal article" date="2018" name="Plant J.">
        <title>Genome sequences of Chlorella sorokiniana UTEX 1602 and Micractinium conductrix SAG 241.80: implications to maltose excretion by a green alga.</title>
        <authorList>
            <person name="Arriola M.B."/>
            <person name="Velmurugan N."/>
            <person name="Zhang Y."/>
            <person name="Plunkett M.H."/>
            <person name="Hondzo H."/>
            <person name="Barney B.M."/>
        </authorList>
    </citation>
    <scope>NUCLEOTIDE SEQUENCE [LARGE SCALE GENOMIC DNA]</scope>
    <source>
        <strain evidence="2 3">SAG 241.80</strain>
    </source>
</reference>
<proteinExistence type="predicted"/>
<dbReference type="Gene3D" id="3.90.1150.10">
    <property type="entry name" value="Aspartate Aminotransferase, domain 1"/>
    <property type="match status" value="1"/>
</dbReference>
<gene>
    <name evidence="2" type="ORF">C2E20_4798</name>
</gene>
<dbReference type="SUPFAM" id="SSF53383">
    <property type="entry name" value="PLP-dependent transferases"/>
    <property type="match status" value="1"/>
</dbReference>
<dbReference type="PANTHER" id="PTHR43586">
    <property type="entry name" value="CYSTEINE DESULFURASE"/>
    <property type="match status" value="1"/>
</dbReference>